<gene>
    <name evidence="2" type="ORF">M378DRAFT_173110</name>
</gene>
<dbReference type="EMBL" id="KN818457">
    <property type="protein sequence ID" value="KIL55972.1"/>
    <property type="molecule type" value="Genomic_DNA"/>
</dbReference>
<organism evidence="2 3">
    <name type="scientific">Amanita muscaria (strain Koide BX008)</name>
    <dbReference type="NCBI Taxonomy" id="946122"/>
    <lineage>
        <taxon>Eukaryota</taxon>
        <taxon>Fungi</taxon>
        <taxon>Dikarya</taxon>
        <taxon>Basidiomycota</taxon>
        <taxon>Agaricomycotina</taxon>
        <taxon>Agaricomycetes</taxon>
        <taxon>Agaricomycetidae</taxon>
        <taxon>Agaricales</taxon>
        <taxon>Pluteineae</taxon>
        <taxon>Amanitaceae</taxon>
        <taxon>Amanita</taxon>
    </lineage>
</organism>
<dbReference type="InParanoid" id="A0A0C2W4D3"/>
<dbReference type="OrthoDB" id="2443686at2759"/>
<dbReference type="Proteomes" id="UP000054549">
    <property type="component" value="Unassembled WGS sequence"/>
</dbReference>
<proteinExistence type="predicted"/>
<evidence type="ECO:0000313" key="2">
    <source>
        <dbReference type="EMBL" id="KIL55972.1"/>
    </source>
</evidence>
<sequence length="111" mass="11305">MKFTAVASVIMFSLLGIVAGVEVAAPAPLPAGLEARDVNPDTAVFEKRQGCAPSGCLCNKSPGAFCGNEAINPACTNGHAFRCAADGTTCDFGFQLGCTVCNQLFCPGLST</sequence>
<reference evidence="2 3" key="1">
    <citation type="submission" date="2014-04" db="EMBL/GenBank/DDBJ databases">
        <title>Evolutionary Origins and Diversification of the Mycorrhizal Mutualists.</title>
        <authorList>
            <consortium name="DOE Joint Genome Institute"/>
            <consortium name="Mycorrhizal Genomics Consortium"/>
            <person name="Kohler A."/>
            <person name="Kuo A."/>
            <person name="Nagy L.G."/>
            <person name="Floudas D."/>
            <person name="Copeland A."/>
            <person name="Barry K.W."/>
            <person name="Cichocki N."/>
            <person name="Veneault-Fourrey C."/>
            <person name="LaButti K."/>
            <person name="Lindquist E.A."/>
            <person name="Lipzen A."/>
            <person name="Lundell T."/>
            <person name="Morin E."/>
            <person name="Murat C."/>
            <person name="Riley R."/>
            <person name="Ohm R."/>
            <person name="Sun H."/>
            <person name="Tunlid A."/>
            <person name="Henrissat B."/>
            <person name="Grigoriev I.V."/>
            <person name="Hibbett D.S."/>
            <person name="Martin F."/>
        </authorList>
    </citation>
    <scope>NUCLEOTIDE SEQUENCE [LARGE SCALE GENOMIC DNA]</scope>
    <source>
        <strain evidence="2 3">Koide BX008</strain>
    </source>
</reference>
<keyword evidence="3" id="KW-1185">Reference proteome</keyword>
<name>A0A0C2W4D3_AMAMK</name>
<dbReference type="AlphaFoldDB" id="A0A0C2W4D3"/>
<feature type="signal peptide" evidence="1">
    <location>
        <begin position="1"/>
        <end position="20"/>
    </location>
</feature>
<keyword evidence="1" id="KW-0732">Signal</keyword>
<dbReference type="HOGENOM" id="CLU_168437_0_0_1"/>
<accession>A0A0C2W4D3</accession>
<protein>
    <submittedName>
        <fullName evidence="2">Uncharacterized protein</fullName>
    </submittedName>
</protein>
<feature type="chain" id="PRO_5002157804" evidence="1">
    <location>
        <begin position="21"/>
        <end position="111"/>
    </location>
</feature>
<evidence type="ECO:0000313" key="3">
    <source>
        <dbReference type="Proteomes" id="UP000054549"/>
    </source>
</evidence>
<evidence type="ECO:0000256" key="1">
    <source>
        <dbReference type="SAM" id="SignalP"/>
    </source>
</evidence>